<evidence type="ECO:0000256" key="1">
    <source>
        <dbReference type="ARBA" id="ARBA00004123"/>
    </source>
</evidence>
<dbReference type="GO" id="GO:0005737">
    <property type="term" value="C:cytoplasm"/>
    <property type="evidence" value="ECO:0007669"/>
    <property type="project" value="TreeGrafter"/>
</dbReference>
<accession>A0A6F9DUE5</accession>
<feature type="region of interest" description="Disordered" evidence="10">
    <location>
        <begin position="65"/>
        <end position="144"/>
    </location>
</feature>
<evidence type="ECO:0000256" key="6">
    <source>
        <dbReference type="ARBA" id="ARBA00022884"/>
    </source>
</evidence>
<dbReference type="PANTHER" id="PTHR23003:SF51">
    <property type="entry name" value="SERINE-ARGININE PROTEIN 55"/>
    <property type="match status" value="1"/>
</dbReference>
<keyword evidence="7" id="KW-0508">mRNA splicing</keyword>
<dbReference type="InterPro" id="IPR035979">
    <property type="entry name" value="RBD_domain_sf"/>
</dbReference>
<evidence type="ECO:0000256" key="10">
    <source>
        <dbReference type="SAM" id="MobiDB-lite"/>
    </source>
</evidence>
<dbReference type="GO" id="GO:0006397">
    <property type="term" value="P:mRNA processing"/>
    <property type="evidence" value="ECO:0007669"/>
    <property type="project" value="UniProtKB-KW"/>
</dbReference>
<dbReference type="AlphaFoldDB" id="A0A6F9DUE5"/>
<feature type="compositionally biased region" description="Basic and acidic residues" evidence="10">
    <location>
        <begin position="106"/>
        <end position="118"/>
    </location>
</feature>
<feature type="domain" description="RRM" evidence="11">
    <location>
        <begin position="150"/>
        <end position="224"/>
    </location>
</feature>
<comment type="subcellular location">
    <subcellularLocation>
        <location evidence="1">Nucleus</location>
    </subcellularLocation>
</comment>
<keyword evidence="8" id="KW-0539">Nucleus</keyword>
<proteinExistence type="evidence at transcript level"/>
<dbReference type="Gene3D" id="3.30.70.330">
    <property type="match status" value="2"/>
</dbReference>
<comment type="similarity">
    <text evidence="2">Belongs to the splicing factor SR family.</text>
</comment>
<evidence type="ECO:0000259" key="11">
    <source>
        <dbReference type="PROSITE" id="PS50102"/>
    </source>
</evidence>
<dbReference type="InterPro" id="IPR050374">
    <property type="entry name" value="RRT5_SRSF_SR"/>
</dbReference>
<dbReference type="SUPFAM" id="SSF54928">
    <property type="entry name" value="RNA-binding domain, RBD"/>
    <property type="match status" value="1"/>
</dbReference>
<evidence type="ECO:0000256" key="4">
    <source>
        <dbReference type="ARBA" id="ARBA00022664"/>
    </source>
</evidence>
<feature type="region of interest" description="Disordered" evidence="10">
    <location>
        <begin position="221"/>
        <end position="287"/>
    </location>
</feature>
<keyword evidence="4" id="KW-0507">mRNA processing</keyword>
<dbReference type="CDD" id="cd12337">
    <property type="entry name" value="RRM1_SRSF4_like"/>
    <property type="match status" value="1"/>
</dbReference>
<keyword evidence="3" id="KW-0597">Phosphoprotein</keyword>
<evidence type="ECO:0000313" key="12">
    <source>
        <dbReference type="EMBL" id="CAB3266596.1"/>
    </source>
</evidence>
<name>A0A6F9DUE5_9ASCI</name>
<sequence length="287" mass="31487">MSGCRIFLGGLSNRATEGDVERFFDGFGKIREVNLKQGYGFVEFDDHRDADDAVYEMNNQTLAGSRVTVEHAKGTPRRGGGGGGGGSFGGGRRDNYGGGGGGGYGGRDRGGYGGRDRGGGGYGDRYGRDDRGGGGRSFGGRYAPPSRTKYRVIVENLSSRVTWQDLKDYLRGAGGEVTYAEANQKTRNEGVVDFASYDDMKNAISKLDDTELCGRKIRLYEEKRSPSRSRSRSPIRSRSRDRSRRDSNRSRSPSPRHSRSPDPAEKSRDMSKSPDRSRSYSKSPVRD</sequence>
<dbReference type="Pfam" id="PF00076">
    <property type="entry name" value="RRM_1"/>
    <property type="match status" value="2"/>
</dbReference>
<organism evidence="12">
    <name type="scientific">Phallusia mammillata</name>
    <dbReference type="NCBI Taxonomy" id="59560"/>
    <lineage>
        <taxon>Eukaryota</taxon>
        <taxon>Metazoa</taxon>
        <taxon>Chordata</taxon>
        <taxon>Tunicata</taxon>
        <taxon>Ascidiacea</taxon>
        <taxon>Phlebobranchia</taxon>
        <taxon>Ascidiidae</taxon>
        <taxon>Phallusia</taxon>
    </lineage>
</organism>
<keyword evidence="5" id="KW-0677">Repeat</keyword>
<evidence type="ECO:0000256" key="3">
    <source>
        <dbReference type="ARBA" id="ARBA00022553"/>
    </source>
</evidence>
<protein>
    <submittedName>
        <fullName evidence="12">Serine/arginine-rich splicing factor 5</fullName>
    </submittedName>
</protein>
<evidence type="ECO:0000256" key="2">
    <source>
        <dbReference type="ARBA" id="ARBA00010269"/>
    </source>
</evidence>
<evidence type="ECO:0000256" key="7">
    <source>
        <dbReference type="ARBA" id="ARBA00023187"/>
    </source>
</evidence>
<dbReference type="InterPro" id="IPR012677">
    <property type="entry name" value="Nucleotide-bd_a/b_plait_sf"/>
</dbReference>
<reference evidence="12" key="1">
    <citation type="submission" date="2020-04" db="EMBL/GenBank/DDBJ databases">
        <authorList>
            <person name="Neveu A P."/>
        </authorList>
    </citation>
    <scope>NUCLEOTIDE SEQUENCE</scope>
    <source>
        <tissue evidence="12">Whole embryo</tissue>
    </source>
</reference>
<feature type="domain" description="RRM" evidence="11">
    <location>
        <begin position="4"/>
        <end position="74"/>
    </location>
</feature>
<feature type="compositionally biased region" description="Basic residues" evidence="10">
    <location>
        <begin position="226"/>
        <end position="237"/>
    </location>
</feature>
<feature type="compositionally biased region" description="Basic and acidic residues" evidence="10">
    <location>
        <begin position="259"/>
        <end position="287"/>
    </location>
</feature>
<dbReference type="EMBL" id="LR790734">
    <property type="protein sequence ID" value="CAB3266596.1"/>
    <property type="molecule type" value="mRNA"/>
</dbReference>
<evidence type="ECO:0000256" key="9">
    <source>
        <dbReference type="PROSITE-ProRule" id="PRU00176"/>
    </source>
</evidence>
<dbReference type="GO" id="GO:0003729">
    <property type="term" value="F:mRNA binding"/>
    <property type="evidence" value="ECO:0007669"/>
    <property type="project" value="TreeGrafter"/>
</dbReference>
<dbReference type="GO" id="GO:0008380">
    <property type="term" value="P:RNA splicing"/>
    <property type="evidence" value="ECO:0007669"/>
    <property type="project" value="UniProtKB-KW"/>
</dbReference>
<evidence type="ECO:0000256" key="8">
    <source>
        <dbReference type="ARBA" id="ARBA00023242"/>
    </source>
</evidence>
<feature type="compositionally biased region" description="Basic and acidic residues" evidence="10">
    <location>
        <begin position="238"/>
        <end position="249"/>
    </location>
</feature>
<gene>
    <name evidence="12" type="primary">Srsf5-004</name>
</gene>
<feature type="compositionally biased region" description="Gly residues" evidence="10">
    <location>
        <begin position="77"/>
        <end position="105"/>
    </location>
</feature>
<dbReference type="GO" id="GO:0005634">
    <property type="term" value="C:nucleus"/>
    <property type="evidence" value="ECO:0007669"/>
    <property type="project" value="UniProtKB-SubCell"/>
</dbReference>
<dbReference type="PANTHER" id="PTHR23003">
    <property type="entry name" value="RNA RECOGNITION MOTIF RRM DOMAIN CONTAINING PROTEIN"/>
    <property type="match status" value="1"/>
</dbReference>
<keyword evidence="6 9" id="KW-0694">RNA-binding</keyword>
<dbReference type="FunFam" id="3.30.70.330:FF:000028">
    <property type="entry name" value="Putative serine/arginine-rich splicing factor 4"/>
    <property type="match status" value="1"/>
</dbReference>
<dbReference type="PROSITE" id="PS50102">
    <property type="entry name" value="RRM"/>
    <property type="match status" value="2"/>
</dbReference>
<dbReference type="SMART" id="SM00360">
    <property type="entry name" value="RRM"/>
    <property type="match status" value="2"/>
</dbReference>
<dbReference type="InterPro" id="IPR000504">
    <property type="entry name" value="RRM_dom"/>
</dbReference>
<evidence type="ECO:0000256" key="5">
    <source>
        <dbReference type="ARBA" id="ARBA00022737"/>
    </source>
</evidence>